<evidence type="ECO:0000256" key="10">
    <source>
        <dbReference type="ARBA" id="ARBA00047409"/>
    </source>
</evidence>
<comment type="catalytic activity">
    <reaction evidence="10">
        <text>S-hexadecanoyl-L-cysteinyl-[protein] + H2O = L-cysteinyl-[protein] + hexadecanoate + H(+)</text>
        <dbReference type="Rhea" id="RHEA:19233"/>
        <dbReference type="Rhea" id="RHEA-COMP:10131"/>
        <dbReference type="Rhea" id="RHEA-COMP:11032"/>
        <dbReference type="ChEBI" id="CHEBI:7896"/>
        <dbReference type="ChEBI" id="CHEBI:15377"/>
        <dbReference type="ChEBI" id="CHEBI:15378"/>
        <dbReference type="ChEBI" id="CHEBI:29950"/>
        <dbReference type="ChEBI" id="CHEBI:74151"/>
        <dbReference type="EC" id="3.1.2.22"/>
    </reaction>
    <physiologicalReaction direction="left-to-right" evidence="10">
        <dbReference type="Rhea" id="RHEA:19234"/>
    </physiologicalReaction>
</comment>
<dbReference type="GO" id="GO:0102390">
    <property type="term" value="F:mycophenolic acid acyl-glucuronide esterase activity"/>
    <property type="evidence" value="ECO:0007669"/>
    <property type="project" value="UniProtKB-EC"/>
</dbReference>
<sequence>MSQESPSAAAAAAAPRRLTRPDGATIAYHSVSGKGPGVVFIHGFMSDMTGGKATFLEAWARRTGRAFVRFDQRGHGQSDGRFEDGTIGAWADDVVQVLDHLTEGPQVLVGSSMGGWLMLLAALARPDRVAALVGIAAAPDFTEDLMWSVFDDAARETLARDGVLQVPSDYGDAPYPITKRLIDEGRDHLLLGGPIPIRCPVRLIQGMKDDSVPWETGRRLMDRLESPDVDLTLVKEGDHRLSEPHDLARLERVLDGALHGVP</sequence>
<evidence type="ECO:0000256" key="1">
    <source>
        <dbReference type="ARBA" id="ARBA00012423"/>
    </source>
</evidence>
<evidence type="ECO:0000313" key="13">
    <source>
        <dbReference type="EMBL" id="MBB4287158.1"/>
    </source>
</evidence>
<keyword evidence="14" id="KW-1185">Reference proteome</keyword>
<organism evidence="13 14">
    <name type="scientific">Roseospira goensis</name>
    <dbReference type="NCBI Taxonomy" id="391922"/>
    <lineage>
        <taxon>Bacteria</taxon>
        <taxon>Pseudomonadati</taxon>
        <taxon>Pseudomonadota</taxon>
        <taxon>Alphaproteobacteria</taxon>
        <taxon>Rhodospirillales</taxon>
        <taxon>Rhodospirillaceae</taxon>
        <taxon>Roseospira</taxon>
    </lineage>
</organism>
<comment type="catalytic activity">
    <reaction evidence="11">
        <text>mycophenolic acid O-acyl-beta-D-glucuronide + H2O = mycophenolate + D-glucuronate + H(+)</text>
        <dbReference type="Rhea" id="RHEA:34179"/>
        <dbReference type="ChEBI" id="CHEBI:15377"/>
        <dbReference type="ChEBI" id="CHEBI:15378"/>
        <dbReference type="ChEBI" id="CHEBI:58720"/>
        <dbReference type="ChEBI" id="CHEBI:62932"/>
        <dbReference type="ChEBI" id="CHEBI:66982"/>
        <dbReference type="EC" id="3.1.1.93"/>
    </reaction>
    <physiologicalReaction direction="left-to-right" evidence="11">
        <dbReference type="Rhea" id="RHEA:34180"/>
    </physiologicalReaction>
</comment>
<dbReference type="SUPFAM" id="SSF53474">
    <property type="entry name" value="alpha/beta-Hydrolases"/>
    <property type="match status" value="1"/>
</dbReference>
<dbReference type="InterPro" id="IPR052382">
    <property type="entry name" value="ABHD10_acyl-thioesterase"/>
</dbReference>
<dbReference type="InterPro" id="IPR029058">
    <property type="entry name" value="AB_hydrolase_fold"/>
</dbReference>
<dbReference type="Pfam" id="PF00561">
    <property type="entry name" value="Abhydrolase_1"/>
    <property type="match status" value="1"/>
</dbReference>
<keyword evidence="3" id="KW-0809">Transit peptide</keyword>
<evidence type="ECO:0000256" key="2">
    <source>
        <dbReference type="ARBA" id="ARBA00022801"/>
    </source>
</evidence>
<dbReference type="PANTHER" id="PTHR16138:SF7">
    <property type="entry name" value="PALMITOYL-PROTEIN THIOESTERASE ABHD10, MITOCHONDRIAL"/>
    <property type="match status" value="1"/>
</dbReference>
<dbReference type="Gene3D" id="3.40.50.1820">
    <property type="entry name" value="alpha/beta hydrolase"/>
    <property type="match status" value="1"/>
</dbReference>
<dbReference type="RefSeq" id="WP_184436634.1">
    <property type="nucleotide sequence ID" value="NZ_JACIGI010000029.1"/>
</dbReference>
<evidence type="ECO:0000256" key="3">
    <source>
        <dbReference type="ARBA" id="ARBA00022946"/>
    </source>
</evidence>
<dbReference type="GO" id="GO:0008474">
    <property type="term" value="F:palmitoyl-(protein) hydrolase activity"/>
    <property type="evidence" value="ECO:0007669"/>
    <property type="project" value="UniProtKB-EC"/>
</dbReference>
<dbReference type="Proteomes" id="UP000555728">
    <property type="component" value="Unassembled WGS sequence"/>
</dbReference>
<accession>A0A7W6WLW9</accession>
<gene>
    <name evidence="13" type="ORF">GGD88_002902</name>
</gene>
<evidence type="ECO:0000313" key="14">
    <source>
        <dbReference type="Proteomes" id="UP000555728"/>
    </source>
</evidence>
<reference evidence="13 14" key="1">
    <citation type="submission" date="2020-08" db="EMBL/GenBank/DDBJ databases">
        <title>Genome sequencing of Purple Non-Sulfur Bacteria from various extreme environments.</title>
        <authorList>
            <person name="Mayer M."/>
        </authorList>
    </citation>
    <scope>NUCLEOTIDE SEQUENCE [LARGE SCALE GENOMIC DNA]</scope>
    <source>
        <strain evidence="13 14">JA135</strain>
    </source>
</reference>
<evidence type="ECO:0000256" key="5">
    <source>
        <dbReference type="ARBA" id="ARBA00039314"/>
    </source>
</evidence>
<proteinExistence type="predicted"/>
<dbReference type="AlphaFoldDB" id="A0A7W6WLW9"/>
<evidence type="ECO:0000256" key="11">
    <source>
        <dbReference type="ARBA" id="ARBA00047972"/>
    </source>
</evidence>
<keyword evidence="2" id="KW-0378">Hydrolase</keyword>
<dbReference type="PANTHER" id="PTHR16138">
    <property type="entry name" value="MYCOPHENOLIC ACID ACYL-GLUCURONIDE ESTERASE, MITOCHONDRIAL"/>
    <property type="match status" value="1"/>
</dbReference>
<dbReference type="InterPro" id="IPR000073">
    <property type="entry name" value="AB_hydrolase_1"/>
</dbReference>
<evidence type="ECO:0000256" key="4">
    <source>
        <dbReference type="ARBA" id="ARBA00039132"/>
    </source>
</evidence>
<dbReference type="EC" id="3.1.2.22" evidence="1"/>
<dbReference type="EMBL" id="JACIGI010000029">
    <property type="protein sequence ID" value="MBB4287158.1"/>
    <property type="molecule type" value="Genomic_DNA"/>
</dbReference>
<dbReference type="GO" id="GO:0004553">
    <property type="term" value="F:hydrolase activity, hydrolyzing O-glycosyl compounds"/>
    <property type="evidence" value="ECO:0007669"/>
    <property type="project" value="TreeGrafter"/>
</dbReference>
<evidence type="ECO:0000256" key="8">
    <source>
        <dbReference type="ARBA" id="ARBA00042704"/>
    </source>
</evidence>
<dbReference type="EC" id="3.1.1.93" evidence="4"/>
<evidence type="ECO:0000256" key="6">
    <source>
        <dbReference type="ARBA" id="ARBA00041520"/>
    </source>
</evidence>
<name>A0A7W6WLW9_9PROT</name>
<protein>
    <recommendedName>
        <fullName evidence="5">Palmitoyl-protein thioesterase ABHD10, mitochondrial</fullName>
        <ecNumber evidence="4">3.1.1.93</ecNumber>
        <ecNumber evidence="1">3.1.2.22</ecNumber>
    </recommendedName>
    <alternativeName>
        <fullName evidence="7">Acyl-protein thioesterase ABHD10</fullName>
    </alternativeName>
    <alternativeName>
        <fullName evidence="8">Alpha/beta hydrolase domain-containing protein 10</fullName>
    </alternativeName>
    <alternativeName>
        <fullName evidence="6">Mycophenolic acid acyl-glucuronide esterase, mitochondrial</fullName>
    </alternativeName>
</protein>
<evidence type="ECO:0000256" key="9">
    <source>
        <dbReference type="ARBA" id="ARBA00046047"/>
    </source>
</evidence>
<feature type="domain" description="AB hydrolase-1" evidence="12">
    <location>
        <begin position="38"/>
        <end position="156"/>
    </location>
</feature>
<comment type="caution">
    <text evidence="13">The sequence shown here is derived from an EMBL/GenBank/DDBJ whole genome shotgun (WGS) entry which is preliminary data.</text>
</comment>
<comment type="function">
    <text evidence="9">Acts as an acyl-protein thioesterase that hydrolyzes fatty acids from acylated residues in proteins. Regulates the mitochondrial S-depalmitoylation of the nucleophilic active site residue of peroxiredoxin-5/PRDX5, a key antioxidant protein, therefore modulating mitochondrial antioxidant ability. Also catalyzes the deglucuronidation of mycophenolic acid acyl-glucuronide, an active metabolite of the immunosuppressant drug mycophenolate.</text>
</comment>
<evidence type="ECO:0000256" key="7">
    <source>
        <dbReference type="ARBA" id="ARBA00042645"/>
    </source>
</evidence>
<evidence type="ECO:0000259" key="12">
    <source>
        <dbReference type="Pfam" id="PF00561"/>
    </source>
</evidence>